<feature type="binding site" description="axial binding residue" evidence="12">
    <location>
        <position position="462"/>
    </location>
    <ligand>
        <name>heme</name>
        <dbReference type="ChEBI" id="CHEBI:30413"/>
    </ligand>
    <ligandPart>
        <name>Fe</name>
        <dbReference type="ChEBI" id="CHEBI:18248"/>
    </ligandPart>
</feature>
<dbReference type="Pfam" id="PF00067">
    <property type="entry name" value="p450"/>
    <property type="match status" value="1"/>
</dbReference>
<dbReference type="GO" id="GO:0016020">
    <property type="term" value="C:membrane"/>
    <property type="evidence" value="ECO:0007669"/>
    <property type="project" value="UniProtKB-SubCell"/>
</dbReference>
<dbReference type="PANTHER" id="PTHR24305:SF210">
    <property type="entry name" value="CYTOCHROME P450 MONOOXYGENASE ASQL-RELATED"/>
    <property type="match status" value="1"/>
</dbReference>
<dbReference type="GeneID" id="54407543"/>
<dbReference type="EMBL" id="ML977497">
    <property type="protein sequence ID" value="KAF2134578.1"/>
    <property type="molecule type" value="Genomic_DNA"/>
</dbReference>
<dbReference type="CDD" id="cd11058">
    <property type="entry name" value="CYP60B-like"/>
    <property type="match status" value="1"/>
</dbReference>
<keyword evidence="9 12" id="KW-0408">Iron</keyword>
<keyword evidence="6 12" id="KW-0479">Metal-binding</keyword>
<evidence type="ECO:0000256" key="10">
    <source>
        <dbReference type="ARBA" id="ARBA00023033"/>
    </source>
</evidence>
<evidence type="ECO:0000313" key="15">
    <source>
        <dbReference type="EMBL" id="KAF2134578.1"/>
    </source>
</evidence>
<dbReference type="GO" id="GO:0005506">
    <property type="term" value="F:iron ion binding"/>
    <property type="evidence" value="ECO:0007669"/>
    <property type="project" value="InterPro"/>
</dbReference>
<dbReference type="PRINTS" id="PR00385">
    <property type="entry name" value="P450"/>
</dbReference>
<evidence type="ECO:0000256" key="14">
    <source>
        <dbReference type="SAM" id="Phobius"/>
    </source>
</evidence>
<dbReference type="GO" id="GO:0009403">
    <property type="term" value="P:toxin biosynthetic process"/>
    <property type="evidence" value="ECO:0007669"/>
    <property type="project" value="UniProtKB-ARBA"/>
</dbReference>
<dbReference type="PROSITE" id="PS00086">
    <property type="entry name" value="CYTOCHROME_P450"/>
    <property type="match status" value="1"/>
</dbReference>
<organism evidence="15 16">
    <name type="scientific">Dothidotthia symphoricarpi CBS 119687</name>
    <dbReference type="NCBI Taxonomy" id="1392245"/>
    <lineage>
        <taxon>Eukaryota</taxon>
        <taxon>Fungi</taxon>
        <taxon>Dikarya</taxon>
        <taxon>Ascomycota</taxon>
        <taxon>Pezizomycotina</taxon>
        <taxon>Dothideomycetes</taxon>
        <taxon>Pleosporomycetidae</taxon>
        <taxon>Pleosporales</taxon>
        <taxon>Dothidotthiaceae</taxon>
        <taxon>Dothidotthia</taxon>
    </lineage>
</organism>
<dbReference type="AlphaFoldDB" id="A0A6A6ATR3"/>
<keyword evidence="4 12" id="KW-0349">Heme</keyword>
<comment type="subcellular location">
    <subcellularLocation>
        <location evidence="2">Membrane</location>
        <topology evidence="2">Single-pass membrane protein</topology>
    </subcellularLocation>
</comment>
<dbReference type="OrthoDB" id="1470350at2759"/>
<reference evidence="15" key="1">
    <citation type="journal article" date="2020" name="Stud. Mycol.">
        <title>101 Dothideomycetes genomes: a test case for predicting lifestyles and emergence of pathogens.</title>
        <authorList>
            <person name="Haridas S."/>
            <person name="Albert R."/>
            <person name="Binder M."/>
            <person name="Bloem J."/>
            <person name="Labutti K."/>
            <person name="Salamov A."/>
            <person name="Andreopoulos B."/>
            <person name="Baker S."/>
            <person name="Barry K."/>
            <person name="Bills G."/>
            <person name="Bluhm B."/>
            <person name="Cannon C."/>
            <person name="Castanera R."/>
            <person name="Culley D."/>
            <person name="Daum C."/>
            <person name="Ezra D."/>
            <person name="Gonzalez J."/>
            <person name="Henrissat B."/>
            <person name="Kuo A."/>
            <person name="Liang C."/>
            <person name="Lipzen A."/>
            <person name="Lutzoni F."/>
            <person name="Magnuson J."/>
            <person name="Mondo S."/>
            <person name="Nolan M."/>
            <person name="Ohm R."/>
            <person name="Pangilinan J."/>
            <person name="Park H.-J."/>
            <person name="Ramirez L."/>
            <person name="Alfaro M."/>
            <person name="Sun H."/>
            <person name="Tritt A."/>
            <person name="Yoshinaga Y."/>
            <person name="Zwiers L.-H."/>
            <person name="Turgeon B."/>
            <person name="Goodwin S."/>
            <person name="Spatafora J."/>
            <person name="Crous P."/>
            <person name="Grigoriev I."/>
        </authorList>
    </citation>
    <scope>NUCLEOTIDE SEQUENCE</scope>
    <source>
        <strain evidence="15">CBS 119687</strain>
    </source>
</reference>
<dbReference type="InterPro" id="IPR036396">
    <property type="entry name" value="Cyt_P450_sf"/>
</dbReference>
<evidence type="ECO:0000256" key="9">
    <source>
        <dbReference type="ARBA" id="ARBA00023004"/>
    </source>
</evidence>
<evidence type="ECO:0000256" key="5">
    <source>
        <dbReference type="ARBA" id="ARBA00022692"/>
    </source>
</evidence>
<dbReference type="InterPro" id="IPR002401">
    <property type="entry name" value="Cyt_P450_E_grp-I"/>
</dbReference>
<keyword evidence="5 14" id="KW-0812">Transmembrane</keyword>
<evidence type="ECO:0000256" key="6">
    <source>
        <dbReference type="ARBA" id="ARBA00022723"/>
    </source>
</evidence>
<dbReference type="RefSeq" id="XP_033528965.1">
    <property type="nucleotide sequence ID" value="XM_033667111.1"/>
</dbReference>
<protein>
    <submittedName>
        <fullName evidence="15">Cytochrome P450 monooxygenase-like protein</fullName>
    </submittedName>
</protein>
<dbReference type="GO" id="GO:0004497">
    <property type="term" value="F:monooxygenase activity"/>
    <property type="evidence" value="ECO:0007669"/>
    <property type="project" value="UniProtKB-KW"/>
</dbReference>
<gene>
    <name evidence="15" type="ORF">P153DRAFT_362337</name>
</gene>
<accession>A0A6A6ATR3</accession>
<feature type="transmembrane region" description="Helical" evidence="14">
    <location>
        <begin position="20"/>
        <end position="44"/>
    </location>
</feature>
<dbReference type="Gene3D" id="1.10.630.10">
    <property type="entry name" value="Cytochrome P450"/>
    <property type="match status" value="1"/>
</dbReference>
<name>A0A6A6ATR3_9PLEO</name>
<dbReference type="PRINTS" id="PR00463">
    <property type="entry name" value="EP450I"/>
</dbReference>
<dbReference type="InterPro" id="IPR001128">
    <property type="entry name" value="Cyt_P450"/>
</dbReference>
<dbReference type="SUPFAM" id="SSF48264">
    <property type="entry name" value="Cytochrome P450"/>
    <property type="match status" value="1"/>
</dbReference>
<keyword evidence="16" id="KW-1185">Reference proteome</keyword>
<sequence>MAHPTINAPEGFRLSSLAGISSSVGLFLASVVLYGVYTAIYNIFFHPLKHIPGPLLSRVSGIPYIVNARCGNVVSWLQELHEKYGDAVRIAPAEVSFTSGDTAWQDIYGFRTGKHKNTGSYLKDRSWFPPPVAGVYSIIQSTDEDHTRIRRNLSHAFSEKALRQQETLIQGYVDLLVHRMDEHVQEKKDMNIVRWYNYTTFDVISDLSFGEPLYCLRDDKYHVWVDTVLVFLKSFGFLSTRAKYPVAAFYDKMRNMFNNKIAKTMQMRKNFFEMVHDKVSTRLELETDRPDFFSFILQNQGSDAKALTRPEMDANAIVFLVAGSETTATTLSGVTYLLLKHPEKYAKLVHEIRSRFTSASDITVEAVNQLHYMIACLQEGLRCYPPVPAGFPRLVPRGGGNISGHFIPEGTAVSVSQYAAYHSERNFKDADAFVPERWMGDERYEADKRETLNPFSFGPRNCLGKNLAYAEMRLILTKVLFNFDLELLDKETDWMKGQKVFSLWEKPELMVRLHPVQR</sequence>
<dbReference type="GO" id="GO:0020037">
    <property type="term" value="F:heme binding"/>
    <property type="evidence" value="ECO:0007669"/>
    <property type="project" value="InterPro"/>
</dbReference>
<dbReference type="InterPro" id="IPR017972">
    <property type="entry name" value="Cyt_P450_CS"/>
</dbReference>
<dbReference type="Proteomes" id="UP000799771">
    <property type="component" value="Unassembled WGS sequence"/>
</dbReference>
<keyword evidence="11 14" id="KW-0472">Membrane</keyword>
<keyword evidence="10 13" id="KW-0503">Monooxygenase</keyword>
<evidence type="ECO:0000256" key="3">
    <source>
        <dbReference type="ARBA" id="ARBA00010617"/>
    </source>
</evidence>
<evidence type="ECO:0000256" key="8">
    <source>
        <dbReference type="ARBA" id="ARBA00023002"/>
    </source>
</evidence>
<comment type="similarity">
    <text evidence="3 13">Belongs to the cytochrome P450 family.</text>
</comment>
<evidence type="ECO:0000256" key="1">
    <source>
        <dbReference type="ARBA" id="ARBA00001971"/>
    </source>
</evidence>
<dbReference type="FunFam" id="1.10.630.10:FF:000047">
    <property type="entry name" value="Cytochrome P450 monooxygenase"/>
    <property type="match status" value="1"/>
</dbReference>
<evidence type="ECO:0000256" key="13">
    <source>
        <dbReference type="RuleBase" id="RU000461"/>
    </source>
</evidence>
<proteinExistence type="inferred from homology"/>
<keyword evidence="7 14" id="KW-1133">Transmembrane helix</keyword>
<evidence type="ECO:0000256" key="4">
    <source>
        <dbReference type="ARBA" id="ARBA00022617"/>
    </source>
</evidence>
<evidence type="ECO:0000256" key="11">
    <source>
        <dbReference type="ARBA" id="ARBA00023136"/>
    </source>
</evidence>
<evidence type="ECO:0000256" key="7">
    <source>
        <dbReference type="ARBA" id="ARBA00022989"/>
    </source>
</evidence>
<evidence type="ECO:0000256" key="2">
    <source>
        <dbReference type="ARBA" id="ARBA00004167"/>
    </source>
</evidence>
<evidence type="ECO:0000256" key="12">
    <source>
        <dbReference type="PIRSR" id="PIRSR602401-1"/>
    </source>
</evidence>
<evidence type="ECO:0000313" key="16">
    <source>
        <dbReference type="Proteomes" id="UP000799771"/>
    </source>
</evidence>
<keyword evidence="8 13" id="KW-0560">Oxidoreductase</keyword>
<dbReference type="InterPro" id="IPR050121">
    <property type="entry name" value="Cytochrome_P450_monoxygenase"/>
</dbReference>
<dbReference type="GO" id="GO:0016705">
    <property type="term" value="F:oxidoreductase activity, acting on paired donors, with incorporation or reduction of molecular oxygen"/>
    <property type="evidence" value="ECO:0007669"/>
    <property type="project" value="InterPro"/>
</dbReference>
<comment type="cofactor">
    <cofactor evidence="1 12">
        <name>heme</name>
        <dbReference type="ChEBI" id="CHEBI:30413"/>
    </cofactor>
</comment>
<dbReference type="PANTHER" id="PTHR24305">
    <property type="entry name" value="CYTOCHROME P450"/>
    <property type="match status" value="1"/>
</dbReference>